<sequence>MELLLSGASRGSSLTVSSTDIPVSVQRHLHVGAHACLALAFLATLTSVGIAVMSGWQRGGDFAEKIVCIALGVVVVFGAHLLPAFARGQSTVVRVGATALCMSSFVVVLYGQAEFFLFAQQHAGSRRVDTAVQPTLPQIPAAPSTNSLTTIAREEEQVRDAMASIGAHRCDHGCSWLHMRYDLLSAKLNTLMTEAGEMKRQQDEHDRQVMLADRAAQIRDSLRDDPVTARLSAVTGLDAAKLNLLLALVCAAVLDLTGSFGWYLAFEPSRASAVVEADSVVSLYDSSRDEPASSPPEPVVDTCGVVTETTDDRQAQLVHDVAAGKLRPTVEGIRAHFRCSQKEAIQLRRQFHALREALQLVAQG</sequence>
<feature type="transmembrane region" description="Helical" evidence="1">
    <location>
        <begin position="92"/>
        <end position="111"/>
    </location>
</feature>
<dbReference type="RefSeq" id="WP_035478755.1">
    <property type="nucleotide sequence ID" value="NZ_CADFGL010000070.1"/>
</dbReference>
<keyword evidence="1" id="KW-1133">Transmembrane helix</keyword>
<accession>A0A6J5CRE5</accession>
<feature type="transmembrane region" description="Helical" evidence="1">
    <location>
        <begin position="66"/>
        <end position="86"/>
    </location>
</feature>
<dbReference type="AlphaFoldDB" id="A0A6J5CRE5"/>
<evidence type="ECO:0000313" key="2">
    <source>
        <dbReference type="EMBL" id="CAB3741884.1"/>
    </source>
</evidence>
<keyword evidence="1" id="KW-0812">Transmembrane</keyword>
<proteinExistence type="predicted"/>
<keyword evidence="1" id="KW-0472">Membrane</keyword>
<reference evidence="2 3" key="1">
    <citation type="submission" date="2020-04" db="EMBL/GenBank/DDBJ databases">
        <authorList>
            <person name="De Canck E."/>
        </authorList>
    </citation>
    <scope>NUCLEOTIDE SEQUENCE [LARGE SCALE GENOMIC DNA]</scope>
    <source>
        <strain evidence="2 3">LMG 22037</strain>
    </source>
</reference>
<protein>
    <submittedName>
        <fullName evidence="2">Uncharacterized protein</fullName>
    </submittedName>
</protein>
<feature type="transmembrane region" description="Helical" evidence="1">
    <location>
        <begin position="31"/>
        <end position="54"/>
    </location>
</feature>
<dbReference type="Proteomes" id="UP000494249">
    <property type="component" value="Unassembled WGS sequence"/>
</dbReference>
<gene>
    <name evidence="2" type="ORF">LMG22037_06540</name>
</gene>
<name>A0A6J5CRE5_9BURK</name>
<organism evidence="2 3">
    <name type="scientific">Paraburkholderia phenoliruptrix</name>
    <dbReference type="NCBI Taxonomy" id="252970"/>
    <lineage>
        <taxon>Bacteria</taxon>
        <taxon>Pseudomonadati</taxon>
        <taxon>Pseudomonadota</taxon>
        <taxon>Betaproteobacteria</taxon>
        <taxon>Burkholderiales</taxon>
        <taxon>Burkholderiaceae</taxon>
        <taxon>Paraburkholderia</taxon>
    </lineage>
</organism>
<evidence type="ECO:0000313" key="3">
    <source>
        <dbReference type="Proteomes" id="UP000494249"/>
    </source>
</evidence>
<dbReference type="EMBL" id="CADIKB010000076">
    <property type="protein sequence ID" value="CAB3741884.1"/>
    <property type="molecule type" value="Genomic_DNA"/>
</dbReference>
<feature type="transmembrane region" description="Helical" evidence="1">
    <location>
        <begin position="244"/>
        <end position="265"/>
    </location>
</feature>
<evidence type="ECO:0000256" key="1">
    <source>
        <dbReference type="SAM" id="Phobius"/>
    </source>
</evidence>